<keyword evidence="1" id="KW-0812">Transmembrane</keyword>
<reference evidence="3 4" key="1">
    <citation type="journal article" date="2019" name="Int. J. Syst. Evol. Microbiol.">
        <title>The Global Catalogue of Microorganisms (GCM) 10K type strain sequencing project: providing services to taxonomists for standard genome sequencing and annotation.</title>
        <authorList>
            <consortium name="The Broad Institute Genomics Platform"/>
            <consortium name="The Broad Institute Genome Sequencing Center for Infectious Disease"/>
            <person name="Wu L."/>
            <person name="Ma J."/>
        </authorList>
    </citation>
    <scope>NUCLEOTIDE SEQUENCE [LARGE SCALE GENOMIC DNA]</scope>
    <source>
        <strain evidence="3 4">JCM 14718</strain>
    </source>
</reference>
<accession>A0ABN2IYE8</accession>
<dbReference type="EMBL" id="BAAANY010000038">
    <property type="protein sequence ID" value="GAA1713606.1"/>
    <property type="molecule type" value="Genomic_DNA"/>
</dbReference>
<dbReference type="Proteomes" id="UP001500618">
    <property type="component" value="Unassembled WGS sequence"/>
</dbReference>
<feature type="transmembrane region" description="Helical" evidence="1">
    <location>
        <begin position="169"/>
        <end position="193"/>
    </location>
</feature>
<keyword evidence="1" id="KW-0472">Membrane</keyword>
<feature type="domain" description="Phosphatidic acid phosphatase type 2/haloperoxidase" evidence="2">
    <location>
        <begin position="81"/>
        <end position="184"/>
    </location>
</feature>
<sequence length="199" mass="20349">MTALVLLVGFAFAALAFIWTTAGQEVDGVLLADAKGFGAHGLADQATTLLSFVGNIRLLAVLFGVILLVGALCRRPWAAVAGICVVLASVAGATVLKTIITRPDFDVMDSTLHNSFPSGHVAAAAALLFALMLALPGWARWLIALPGAVGVSVVAVATMVAGWHRFSDAIGGVLLAGALCCLAAAFLHAVGLVPRPKVR</sequence>
<gene>
    <name evidence="3" type="ORF">GCM10009765_73370</name>
</gene>
<feature type="transmembrane region" description="Helical" evidence="1">
    <location>
        <begin position="47"/>
        <end position="70"/>
    </location>
</feature>
<evidence type="ECO:0000313" key="3">
    <source>
        <dbReference type="EMBL" id="GAA1713606.1"/>
    </source>
</evidence>
<feature type="transmembrane region" description="Helical" evidence="1">
    <location>
        <begin position="77"/>
        <end position="96"/>
    </location>
</feature>
<dbReference type="Pfam" id="PF01569">
    <property type="entry name" value="PAP2"/>
    <property type="match status" value="1"/>
</dbReference>
<keyword evidence="1" id="KW-1133">Transmembrane helix</keyword>
<evidence type="ECO:0000313" key="4">
    <source>
        <dbReference type="Proteomes" id="UP001500618"/>
    </source>
</evidence>
<dbReference type="SMART" id="SM00014">
    <property type="entry name" value="acidPPc"/>
    <property type="match status" value="1"/>
</dbReference>
<keyword evidence="4" id="KW-1185">Reference proteome</keyword>
<dbReference type="SUPFAM" id="SSF48317">
    <property type="entry name" value="Acid phosphatase/Vanadium-dependent haloperoxidase"/>
    <property type="match status" value="1"/>
</dbReference>
<protein>
    <recommendedName>
        <fullName evidence="2">Phosphatidic acid phosphatase type 2/haloperoxidase domain-containing protein</fullName>
    </recommendedName>
</protein>
<feature type="transmembrane region" description="Helical" evidence="1">
    <location>
        <begin position="142"/>
        <end position="163"/>
    </location>
</feature>
<dbReference type="InterPro" id="IPR000326">
    <property type="entry name" value="PAP2/HPO"/>
</dbReference>
<proteinExistence type="predicted"/>
<dbReference type="Gene3D" id="1.20.144.10">
    <property type="entry name" value="Phosphatidic acid phosphatase type 2/haloperoxidase"/>
    <property type="match status" value="1"/>
</dbReference>
<comment type="caution">
    <text evidence="3">The sequence shown here is derived from an EMBL/GenBank/DDBJ whole genome shotgun (WGS) entry which is preliminary data.</text>
</comment>
<name>A0ABN2IYE8_9ACTN</name>
<dbReference type="InterPro" id="IPR036938">
    <property type="entry name" value="PAP2/HPO_sf"/>
</dbReference>
<evidence type="ECO:0000256" key="1">
    <source>
        <dbReference type="SAM" id="Phobius"/>
    </source>
</evidence>
<evidence type="ECO:0000259" key="2">
    <source>
        <dbReference type="SMART" id="SM00014"/>
    </source>
</evidence>
<feature type="transmembrane region" description="Helical" evidence="1">
    <location>
        <begin position="116"/>
        <end position="135"/>
    </location>
</feature>
<organism evidence="3 4">
    <name type="scientific">Fodinicola feengrottensis</name>
    <dbReference type="NCBI Taxonomy" id="435914"/>
    <lineage>
        <taxon>Bacteria</taxon>
        <taxon>Bacillati</taxon>
        <taxon>Actinomycetota</taxon>
        <taxon>Actinomycetes</taxon>
        <taxon>Mycobacteriales</taxon>
        <taxon>Fodinicola</taxon>
    </lineage>
</organism>